<evidence type="ECO:0000313" key="1">
    <source>
        <dbReference type="EMBL" id="MFC3104763.1"/>
    </source>
</evidence>
<proteinExistence type="predicted"/>
<keyword evidence="2" id="KW-1185">Reference proteome</keyword>
<protein>
    <recommendedName>
        <fullName evidence="3">WYL domain-containing protein</fullName>
    </recommendedName>
</protein>
<dbReference type="Proteomes" id="UP001595462">
    <property type="component" value="Unassembled WGS sequence"/>
</dbReference>
<sequence length="164" mass="19279">MQTSDLRVPFQPCRRRGAGARLFLPLKSQRYDFLLRFIDGGQERYQVNYTASIEARQVRQHWRYRGHASCQISIYNRAGQRFEQADTDRRVELSQHVRAAAAASIRGRREYAFERESSLSDDEFDEIVQWLTESFNLAIVADKRRVENHFRQMYDGLEAISEIG</sequence>
<organism evidence="1 2">
    <name type="scientific">Salinisphaera aquimarina</name>
    <dbReference type="NCBI Taxonomy" id="2094031"/>
    <lineage>
        <taxon>Bacteria</taxon>
        <taxon>Pseudomonadati</taxon>
        <taxon>Pseudomonadota</taxon>
        <taxon>Gammaproteobacteria</taxon>
        <taxon>Salinisphaerales</taxon>
        <taxon>Salinisphaeraceae</taxon>
        <taxon>Salinisphaera</taxon>
    </lineage>
</organism>
<dbReference type="EMBL" id="JBHRSS010000006">
    <property type="protein sequence ID" value="MFC3104763.1"/>
    <property type="molecule type" value="Genomic_DNA"/>
</dbReference>
<evidence type="ECO:0000313" key="2">
    <source>
        <dbReference type="Proteomes" id="UP001595462"/>
    </source>
</evidence>
<name>A0ABV7EPV9_9GAMM</name>
<accession>A0ABV7EPV9</accession>
<gene>
    <name evidence="1" type="ORF">ACFOSU_12800</name>
</gene>
<comment type="caution">
    <text evidence="1">The sequence shown here is derived from an EMBL/GenBank/DDBJ whole genome shotgun (WGS) entry which is preliminary data.</text>
</comment>
<evidence type="ECO:0008006" key="3">
    <source>
        <dbReference type="Google" id="ProtNLM"/>
    </source>
</evidence>
<reference evidence="2" key="1">
    <citation type="journal article" date="2019" name="Int. J. Syst. Evol. Microbiol.">
        <title>The Global Catalogue of Microorganisms (GCM) 10K type strain sequencing project: providing services to taxonomists for standard genome sequencing and annotation.</title>
        <authorList>
            <consortium name="The Broad Institute Genomics Platform"/>
            <consortium name="The Broad Institute Genome Sequencing Center for Infectious Disease"/>
            <person name="Wu L."/>
            <person name="Ma J."/>
        </authorList>
    </citation>
    <scope>NUCLEOTIDE SEQUENCE [LARGE SCALE GENOMIC DNA]</scope>
    <source>
        <strain evidence="2">KCTC 52640</strain>
    </source>
</reference>